<evidence type="ECO:0000259" key="2">
    <source>
        <dbReference type="Pfam" id="PF26348"/>
    </source>
</evidence>
<dbReference type="GO" id="GO:0004519">
    <property type="term" value="F:endonuclease activity"/>
    <property type="evidence" value="ECO:0007669"/>
    <property type="project" value="UniProtKB-KW"/>
</dbReference>
<organism evidence="3 4">
    <name type="scientific">Cytophaga hutchinsonii (strain ATCC 33406 / DSM 1761 / CIP 103989 / NBRC 15051 / NCIMB 9469 / D465)</name>
    <dbReference type="NCBI Taxonomy" id="269798"/>
    <lineage>
        <taxon>Bacteria</taxon>
        <taxon>Pseudomonadati</taxon>
        <taxon>Bacteroidota</taxon>
        <taxon>Cytophagia</taxon>
        <taxon>Cytophagales</taxon>
        <taxon>Cytophagaceae</taxon>
        <taxon>Cytophaga</taxon>
    </lineage>
</organism>
<protein>
    <submittedName>
        <fullName evidence="3">Restriction endonuclease</fullName>
    </submittedName>
</protein>
<dbReference type="RefSeq" id="WP_011583906.1">
    <property type="nucleotide sequence ID" value="NC_008255.1"/>
</dbReference>
<accession>A0A6N4SNC1</accession>
<dbReference type="Pfam" id="PF26348">
    <property type="entry name" value="SRA_ScoMcrA"/>
    <property type="match status" value="1"/>
</dbReference>
<dbReference type="InterPro" id="IPR003615">
    <property type="entry name" value="HNH_nuc"/>
</dbReference>
<dbReference type="KEGG" id="chu:CHU_0501"/>
<dbReference type="OrthoDB" id="67788at2"/>
<dbReference type="Pfam" id="PF13391">
    <property type="entry name" value="HNH_2"/>
    <property type="match status" value="1"/>
</dbReference>
<feature type="domain" description="HNH nuclease" evidence="1">
    <location>
        <begin position="195"/>
        <end position="247"/>
    </location>
</feature>
<sequence length="295" mass="33925">MTQPFIPEQEYKRTDLHKQYGGNAQSGISNCANYPYIFIFSGVTGKQHGYKDGWENPNVFEYTGEGQMGDMSFTRGNLALRDHIDNGKQVFLFQYQRSGIVKYICELEFYDTDYFPTHDSSKQLRVGIRFFLKRKGAILPSVKELNQSTDFLAAESIPFYGIDSIKETSRKGEVNLRVGQGAYRKSIIHHWQYKCAVTGFDKLNLLNASHIHPWKDATDKERLDVNNGILLSPTYDALFDKHLISFENDGKIILSDTIHFSAYQKIGVTGKEKIKELNSNSILYIEKHRHLLLKY</sequence>
<dbReference type="InterPro" id="IPR058712">
    <property type="entry name" value="SRA_ScoMcrA"/>
</dbReference>
<feature type="domain" description="ScoMcrA-like SRA" evidence="2">
    <location>
        <begin position="11"/>
        <end position="134"/>
    </location>
</feature>
<evidence type="ECO:0000313" key="4">
    <source>
        <dbReference type="Proteomes" id="UP000001822"/>
    </source>
</evidence>
<evidence type="ECO:0000313" key="3">
    <source>
        <dbReference type="EMBL" id="ABG57790.1"/>
    </source>
</evidence>
<keyword evidence="4" id="KW-1185">Reference proteome</keyword>
<dbReference type="EMBL" id="CP000383">
    <property type="protein sequence ID" value="ABG57790.1"/>
    <property type="molecule type" value="Genomic_DNA"/>
</dbReference>
<keyword evidence="3" id="KW-0255">Endonuclease</keyword>
<proteinExistence type="predicted"/>
<keyword evidence="3" id="KW-0378">Hydrolase</keyword>
<keyword evidence="3" id="KW-0540">Nuclease</keyword>
<dbReference type="Proteomes" id="UP000001822">
    <property type="component" value="Chromosome"/>
</dbReference>
<evidence type="ECO:0000259" key="1">
    <source>
        <dbReference type="Pfam" id="PF13391"/>
    </source>
</evidence>
<dbReference type="AlphaFoldDB" id="A0A6N4SNC1"/>
<name>A0A6N4SNC1_CYTH3</name>
<gene>
    <name evidence="3" type="ordered locus">CHU_0501</name>
</gene>
<reference evidence="3 4" key="1">
    <citation type="journal article" date="2007" name="Appl. Environ. Microbiol.">
        <title>Genome sequence of the cellulolytic gliding bacterium Cytophaga hutchinsonii.</title>
        <authorList>
            <person name="Xie G."/>
            <person name="Bruce D.C."/>
            <person name="Challacombe J.F."/>
            <person name="Chertkov O."/>
            <person name="Detter J.C."/>
            <person name="Gilna P."/>
            <person name="Han C.S."/>
            <person name="Lucas S."/>
            <person name="Misra M."/>
            <person name="Myers G.L."/>
            <person name="Richardson P."/>
            <person name="Tapia R."/>
            <person name="Thayer N."/>
            <person name="Thompson L.S."/>
            <person name="Brettin T.S."/>
            <person name="Henrissat B."/>
            <person name="Wilson D.B."/>
            <person name="McBride M.J."/>
        </authorList>
    </citation>
    <scope>NUCLEOTIDE SEQUENCE [LARGE SCALE GENOMIC DNA]</scope>
    <source>
        <strain evidence="4">ATCC 33406 / DSM 1761 / CIP 103989 / NBRC 15051 / NCIMB 9469 / D465</strain>
    </source>
</reference>